<sequence length="89" mass="9785">MAVRFRMALCAFTRWQRFGCALTDVCVCDTGNGSSLLSFLNSIKGRVLTFVWMVMREYTVLYCTGYLSHACLTPLGERCGSSGSAPTPT</sequence>
<dbReference type="EMBL" id="GBXM01098352">
    <property type="protein sequence ID" value="JAH10225.1"/>
    <property type="molecule type" value="Transcribed_RNA"/>
</dbReference>
<evidence type="ECO:0000313" key="1">
    <source>
        <dbReference type="EMBL" id="JAH10225.1"/>
    </source>
</evidence>
<organism evidence="1">
    <name type="scientific">Anguilla anguilla</name>
    <name type="common">European freshwater eel</name>
    <name type="synonym">Muraena anguilla</name>
    <dbReference type="NCBI Taxonomy" id="7936"/>
    <lineage>
        <taxon>Eukaryota</taxon>
        <taxon>Metazoa</taxon>
        <taxon>Chordata</taxon>
        <taxon>Craniata</taxon>
        <taxon>Vertebrata</taxon>
        <taxon>Euteleostomi</taxon>
        <taxon>Actinopterygii</taxon>
        <taxon>Neopterygii</taxon>
        <taxon>Teleostei</taxon>
        <taxon>Anguilliformes</taxon>
        <taxon>Anguillidae</taxon>
        <taxon>Anguilla</taxon>
    </lineage>
</organism>
<reference evidence="1" key="1">
    <citation type="submission" date="2014-11" db="EMBL/GenBank/DDBJ databases">
        <authorList>
            <person name="Amaro Gonzalez C."/>
        </authorList>
    </citation>
    <scope>NUCLEOTIDE SEQUENCE</scope>
</reference>
<protein>
    <submittedName>
        <fullName evidence="1">Uncharacterized protein</fullName>
    </submittedName>
</protein>
<dbReference type="AlphaFoldDB" id="A0A0E9Q1N1"/>
<accession>A0A0E9Q1N1</accession>
<proteinExistence type="predicted"/>
<reference evidence="1" key="2">
    <citation type="journal article" date="2015" name="Fish Shellfish Immunol.">
        <title>Early steps in the European eel (Anguilla anguilla)-Vibrio vulnificus interaction in the gills: Role of the RtxA13 toxin.</title>
        <authorList>
            <person name="Callol A."/>
            <person name="Pajuelo D."/>
            <person name="Ebbesson L."/>
            <person name="Teles M."/>
            <person name="MacKenzie S."/>
            <person name="Amaro C."/>
        </authorList>
    </citation>
    <scope>NUCLEOTIDE SEQUENCE</scope>
</reference>
<name>A0A0E9Q1N1_ANGAN</name>